<name>A0A4U5MUD5_STECR</name>
<comment type="caution">
    <text evidence="1">The sequence shown here is derived from an EMBL/GenBank/DDBJ whole genome shotgun (WGS) entry which is preliminary data.</text>
</comment>
<dbReference type="EMBL" id="AZBU02000006">
    <property type="protein sequence ID" value="TKR73380.1"/>
    <property type="molecule type" value="Genomic_DNA"/>
</dbReference>
<dbReference type="AlphaFoldDB" id="A0A4U5MUD5"/>
<reference evidence="1 2" key="1">
    <citation type="journal article" date="2015" name="Genome Biol.">
        <title>Comparative genomics of Steinernema reveals deeply conserved gene regulatory networks.</title>
        <authorList>
            <person name="Dillman A.R."/>
            <person name="Macchietto M."/>
            <person name="Porter C.F."/>
            <person name="Rogers A."/>
            <person name="Williams B."/>
            <person name="Antoshechkin I."/>
            <person name="Lee M.M."/>
            <person name="Goodwin Z."/>
            <person name="Lu X."/>
            <person name="Lewis E.E."/>
            <person name="Goodrich-Blair H."/>
            <person name="Stock S.P."/>
            <person name="Adams B.J."/>
            <person name="Sternberg P.W."/>
            <person name="Mortazavi A."/>
        </authorList>
    </citation>
    <scope>NUCLEOTIDE SEQUENCE [LARGE SCALE GENOMIC DNA]</scope>
    <source>
        <strain evidence="1 2">ALL</strain>
    </source>
</reference>
<evidence type="ECO:0000313" key="1">
    <source>
        <dbReference type="EMBL" id="TKR73380.1"/>
    </source>
</evidence>
<gene>
    <name evidence="1" type="ORF">L596_020694</name>
</gene>
<protein>
    <submittedName>
        <fullName evidence="1">Uncharacterized protein</fullName>
    </submittedName>
</protein>
<keyword evidence="2" id="KW-1185">Reference proteome</keyword>
<proteinExistence type="predicted"/>
<dbReference type="OrthoDB" id="331699at2759"/>
<evidence type="ECO:0000313" key="2">
    <source>
        <dbReference type="Proteomes" id="UP000298663"/>
    </source>
</evidence>
<dbReference type="Proteomes" id="UP000298663">
    <property type="component" value="Unassembled WGS sequence"/>
</dbReference>
<organism evidence="1 2">
    <name type="scientific">Steinernema carpocapsae</name>
    <name type="common">Entomopathogenic nematode</name>
    <dbReference type="NCBI Taxonomy" id="34508"/>
    <lineage>
        <taxon>Eukaryota</taxon>
        <taxon>Metazoa</taxon>
        <taxon>Ecdysozoa</taxon>
        <taxon>Nematoda</taxon>
        <taxon>Chromadorea</taxon>
        <taxon>Rhabditida</taxon>
        <taxon>Tylenchina</taxon>
        <taxon>Panagrolaimomorpha</taxon>
        <taxon>Strongyloidoidea</taxon>
        <taxon>Steinernematidae</taxon>
        <taxon>Steinernema</taxon>
    </lineage>
</organism>
<accession>A0A4U5MUD5</accession>
<sequence>MEITMNLKLKPDASCDPLHVLTAKFVMVSRDPMMNKAIACVTLKVESQEHEIGVDSAKKGKHPSSKIRSFVSLFPQTCNQRPHLRAMANELFRPKIHRISYKMCHKKARFRYSDKHTW</sequence>
<reference evidence="1 2" key="2">
    <citation type="journal article" date="2019" name="G3 (Bethesda)">
        <title>Hybrid Assembly of the Genome of the Entomopathogenic Nematode Steinernema carpocapsae Identifies the X-Chromosome.</title>
        <authorList>
            <person name="Serra L."/>
            <person name="Macchietto M."/>
            <person name="Macias-Munoz A."/>
            <person name="McGill C.J."/>
            <person name="Rodriguez I.M."/>
            <person name="Rodriguez B."/>
            <person name="Murad R."/>
            <person name="Mortazavi A."/>
        </authorList>
    </citation>
    <scope>NUCLEOTIDE SEQUENCE [LARGE SCALE GENOMIC DNA]</scope>
    <source>
        <strain evidence="1 2">ALL</strain>
    </source>
</reference>